<keyword evidence="4" id="KW-0804">Transcription</keyword>
<reference evidence="7 8" key="1">
    <citation type="submission" date="2020-08" db="EMBL/GenBank/DDBJ databases">
        <title>Plant Genome Project.</title>
        <authorList>
            <person name="Zhang R.-G."/>
        </authorList>
    </citation>
    <scope>NUCLEOTIDE SEQUENCE [LARGE SCALE GENOMIC DNA]</scope>
    <source>
        <tissue evidence="7">Rhizome</tissue>
    </source>
</reference>
<feature type="domain" description="BHLH" evidence="6">
    <location>
        <begin position="127"/>
        <end position="176"/>
    </location>
</feature>
<gene>
    <name evidence="7" type="ORF">ZIOFF_029875</name>
</gene>
<dbReference type="PANTHER" id="PTHR45914:SF54">
    <property type="entry name" value="OS08G0471401 PROTEIN"/>
    <property type="match status" value="1"/>
</dbReference>
<evidence type="ECO:0000256" key="2">
    <source>
        <dbReference type="ARBA" id="ARBA00023015"/>
    </source>
</evidence>
<dbReference type="InterPro" id="IPR011598">
    <property type="entry name" value="bHLH_dom"/>
</dbReference>
<dbReference type="InterPro" id="IPR045843">
    <property type="entry name" value="IND-like"/>
</dbReference>
<dbReference type="PANTHER" id="PTHR45914">
    <property type="entry name" value="TRANSCRIPTION FACTOR HEC3-RELATED"/>
    <property type="match status" value="1"/>
</dbReference>
<keyword evidence="2" id="KW-0805">Transcription regulation</keyword>
<evidence type="ECO:0000256" key="4">
    <source>
        <dbReference type="ARBA" id="ARBA00023163"/>
    </source>
</evidence>
<sequence>MDVDFLVASPETQMDWVNMMLQLADESLLLLPDGQYLAGTRPQQALVPAASPPTCPASPMFPAAPFGPSLYDASTAASPVITTSPVAASGDGTEFSMSEMVFRVAAAQPEQVDPETVRPAKRRNMRMSKDPQSVAARLRRERISERMRILQHMVPGGTKMDTASMLDEAIQYVKYLKTQVRSLEMAAVTQGMLPAATYRLPLAGISYPCINAMSQLQEQGFMHHIN</sequence>
<proteinExistence type="predicted"/>
<dbReference type="FunFam" id="4.10.280.10:FF:000053">
    <property type="entry name" value="BHLH transcription factor"/>
    <property type="match status" value="1"/>
</dbReference>
<dbReference type="EMBL" id="JACMSC010000008">
    <property type="protein sequence ID" value="KAG6511798.1"/>
    <property type="molecule type" value="Genomic_DNA"/>
</dbReference>
<dbReference type="PROSITE" id="PS50888">
    <property type="entry name" value="BHLH"/>
    <property type="match status" value="1"/>
</dbReference>
<keyword evidence="5" id="KW-0539">Nucleus</keyword>
<dbReference type="AlphaFoldDB" id="A0A8J5LGD0"/>
<dbReference type="Pfam" id="PF23173">
    <property type="entry name" value="bHLH_SAC51"/>
    <property type="match status" value="1"/>
</dbReference>
<dbReference type="GO" id="GO:0003700">
    <property type="term" value="F:DNA-binding transcription factor activity"/>
    <property type="evidence" value="ECO:0007669"/>
    <property type="project" value="InterPro"/>
</dbReference>
<organism evidence="7 8">
    <name type="scientific">Zingiber officinale</name>
    <name type="common">Ginger</name>
    <name type="synonym">Amomum zingiber</name>
    <dbReference type="NCBI Taxonomy" id="94328"/>
    <lineage>
        <taxon>Eukaryota</taxon>
        <taxon>Viridiplantae</taxon>
        <taxon>Streptophyta</taxon>
        <taxon>Embryophyta</taxon>
        <taxon>Tracheophyta</taxon>
        <taxon>Spermatophyta</taxon>
        <taxon>Magnoliopsida</taxon>
        <taxon>Liliopsida</taxon>
        <taxon>Zingiberales</taxon>
        <taxon>Zingiberaceae</taxon>
        <taxon>Zingiber</taxon>
    </lineage>
</organism>
<name>A0A8J5LGD0_ZINOF</name>
<evidence type="ECO:0000259" key="6">
    <source>
        <dbReference type="PROSITE" id="PS50888"/>
    </source>
</evidence>
<dbReference type="GO" id="GO:0003677">
    <property type="term" value="F:DNA binding"/>
    <property type="evidence" value="ECO:0007669"/>
    <property type="project" value="UniProtKB-KW"/>
</dbReference>
<evidence type="ECO:0000256" key="3">
    <source>
        <dbReference type="ARBA" id="ARBA00023125"/>
    </source>
</evidence>
<comment type="caution">
    <text evidence="7">The sequence shown here is derived from an EMBL/GenBank/DDBJ whole genome shotgun (WGS) entry which is preliminary data.</text>
</comment>
<keyword evidence="8" id="KW-1185">Reference proteome</keyword>
<dbReference type="Proteomes" id="UP000734854">
    <property type="component" value="Unassembled WGS sequence"/>
</dbReference>
<dbReference type="SMART" id="SM00353">
    <property type="entry name" value="HLH"/>
    <property type="match status" value="1"/>
</dbReference>
<dbReference type="GO" id="GO:0046983">
    <property type="term" value="F:protein dimerization activity"/>
    <property type="evidence" value="ECO:0007669"/>
    <property type="project" value="InterPro"/>
</dbReference>
<keyword evidence="3" id="KW-0238">DNA-binding</keyword>
<evidence type="ECO:0000256" key="5">
    <source>
        <dbReference type="ARBA" id="ARBA00023242"/>
    </source>
</evidence>
<evidence type="ECO:0000256" key="1">
    <source>
        <dbReference type="ARBA" id="ARBA00004123"/>
    </source>
</evidence>
<accession>A0A8J5LGD0</accession>
<comment type="subcellular location">
    <subcellularLocation>
        <location evidence="1">Nucleus</location>
    </subcellularLocation>
</comment>
<evidence type="ECO:0000313" key="7">
    <source>
        <dbReference type="EMBL" id="KAG6511798.1"/>
    </source>
</evidence>
<evidence type="ECO:0000313" key="8">
    <source>
        <dbReference type="Proteomes" id="UP000734854"/>
    </source>
</evidence>
<dbReference type="CDD" id="cd11454">
    <property type="entry name" value="bHLH_AtIND_like"/>
    <property type="match status" value="1"/>
</dbReference>
<dbReference type="OrthoDB" id="2017571at2759"/>
<protein>
    <recommendedName>
        <fullName evidence="6">BHLH domain-containing protein</fullName>
    </recommendedName>
</protein>
<dbReference type="GO" id="GO:0005634">
    <property type="term" value="C:nucleus"/>
    <property type="evidence" value="ECO:0007669"/>
    <property type="project" value="UniProtKB-SubCell"/>
</dbReference>